<reference evidence="2" key="1">
    <citation type="submission" date="2018-11" db="EMBL/GenBank/DDBJ databases">
        <authorList>
            <consortium name="Pathogen Informatics"/>
        </authorList>
    </citation>
    <scope>NUCLEOTIDE SEQUENCE</scope>
</reference>
<feature type="region of interest" description="Disordered" evidence="1">
    <location>
        <begin position="74"/>
        <end position="95"/>
    </location>
</feature>
<evidence type="ECO:0000313" key="3">
    <source>
        <dbReference type="Proteomes" id="UP000784294"/>
    </source>
</evidence>
<name>A0A448X3J1_9PLAT</name>
<keyword evidence="3" id="KW-1185">Reference proteome</keyword>
<protein>
    <submittedName>
        <fullName evidence="2">Uncharacterized protein</fullName>
    </submittedName>
</protein>
<sequence length="121" mass="13538">MYTTMLEAYASAERRIHDLEAQLAAETSEKTTAAATLKSELEVHVEELQRQLEAETQARRELEEASIRLEANHTALKQVGSPPFPERTTPHSPLRLPGALYAHHVSTFFATPTSIYSNDPH</sequence>
<dbReference type="AlphaFoldDB" id="A0A448X3J1"/>
<evidence type="ECO:0000256" key="1">
    <source>
        <dbReference type="SAM" id="MobiDB-lite"/>
    </source>
</evidence>
<comment type="caution">
    <text evidence="2">The sequence shown here is derived from an EMBL/GenBank/DDBJ whole genome shotgun (WGS) entry which is preliminary data.</text>
</comment>
<gene>
    <name evidence="2" type="ORF">PXEA_LOCUS20809</name>
</gene>
<evidence type="ECO:0000313" key="2">
    <source>
        <dbReference type="EMBL" id="VEL27369.1"/>
    </source>
</evidence>
<dbReference type="EMBL" id="CAAALY010086815">
    <property type="protein sequence ID" value="VEL27369.1"/>
    <property type="molecule type" value="Genomic_DNA"/>
</dbReference>
<dbReference type="Proteomes" id="UP000784294">
    <property type="component" value="Unassembled WGS sequence"/>
</dbReference>
<organism evidence="2 3">
    <name type="scientific">Protopolystoma xenopodis</name>
    <dbReference type="NCBI Taxonomy" id="117903"/>
    <lineage>
        <taxon>Eukaryota</taxon>
        <taxon>Metazoa</taxon>
        <taxon>Spiralia</taxon>
        <taxon>Lophotrochozoa</taxon>
        <taxon>Platyhelminthes</taxon>
        <taxon>Monogenea</taxon>
        <taxon>Polyopisthocotylea</taxon>
        <taxon>Polystomatidea</taxon>
        <taxon>Polystomatidae</taxon>
        <taxon>Protopolystoma</taxon>
    </lineage>
</organism>
<accession>A0A448X3J1</accession>
<proteinExistence type="predicted"/>